<dbReference type="EMBL" id="CP030280">
    <property type="protein sequence ID" value="AWY98710.1"/>
    <property type="molecule type" value="Genomic_DNA"/>
</dbReference>
<dbReference type="PROSITE" id="PS50173">
    <property type="entry name" value="UMUC"/>
    <property type="match status" value="1"/>
</dbReference>
<dbReference type="InterPro" id="IPR022880">
    <property type="entry name" value="DNApol_IV"/>
</dbReference>
<keyword evidence="5 6" id="KW-0239">DNA-directed DNA polymerase</keyword>
<keyword evidence="6" id="KW-0234">DNA repair</keyword>
<comment type="subcellular location">
    <subcellularLocation>
        <location evidence="6">Cytoplasm</location>
    </subcellularLocation>
</comment>
<evidence type="ECO:0000256" key="6">
    <source>
        <dbReference type="HAMAP-Rule" id="MF_01113"/>
    </source>
</evidence>
<feature type="domain" description="UmuC" evidence="8">
    <location>
        <begin position="5"/>
        <end position="194"/>
    </location>
</feature>
<reference evidence="10" key="1">
    <citation type="submission" date="2018-06" db="EMBL/GenBank/DDBJ databases">
        <title>Description of Blautia argi sp. nov., a new anaerobic isolated from dog feces.</title>
        <authorList>
            <person name="Chang Y.-H."/>
            <person name="Paek J."/>
            <person name="Shin Y."/>
        </authorList>
    </citation>
    <scope>NUCLEOTIDE SEQUENCE [LARGE SCALE GENOMIC DNA]</scope>
    <source>
        <strain evidence="10">KCTC 15426</strain>
    </source>
</reference>
<name>A0A2Z4UCB5_9FIRM</name>
<evidence type="ECO:0000313" key="9">
    <source>
        <dbReference type="EMBL" id="AWY98710.1"/>
    </source>
</evidence>
<dbReference type="GO" id="GO:0006261">
    <property type="term" value="P:DNA-templated DNA replication"/>
    <property type="evidence" value="ECO:0007669"/>
    <property type="project" value="UniProtKB-UniRule"/>
</dbReference>
<dbReference type="GO" id="GO:0042276">
    <property type="term" value="P:error-prone translesion synthesis"/>
    <property type="evidence" value="ECO:0007669"/>
    <property type="project" value="TreeGrafter"/>
</dbReference>
<comment type="function">
    <text evidence="6">Poorly processive, error-prone DNA polymerase involved in untargeted mutagenesis. Copies undamaged DNA at stalled replication forks, which arise in vivo from mismatched or misaligned primer ends. These misaligned primers can be extended by PolIV. Exhibits no 3'-5' exonuclease (proofreading) activity. May be involved in translesional synthesis, in conjunction with the beta clamp from PolIII.</text>
</comment>
<dbReference type="InterPro" id="IPR001126">
    <property type="entry name" value="UmuC"/>
</dbReference>
<evidence type="ECO:0000313" key="10">
    <source>
        <dbReference type="Proteomes" id="UP000250003"/>
    </source>
</evidence>
<dbReference type="GO" id="GO:0005829">
    <property type="term" value="C:cytosol"/>
    <property type="evidence" value="ECO:0007669"/>
    <property type="project" value="TreeGrafter"/>
</dbReference>
<dbReference type="InterPro" id="IPR036775">
    <property type="entry name" value="DNA_pol_Y-fam_lit_finger_sf"/>
</dbReference>
<dbReference type="Gene3D" id="3.40.1170.60">
    <property type="match status" value="1"/>
</dbReference>
<keyword evidence="10" id="KW-1185">Reference proteome</keyword>
<dbReference type="HAMAP" id="MF_01113">
    <property type="entry name" value="DNApol_IV"/>
    <property type="match status" value="1"/>
</dbReference>
<feature type="binding site" evidence="6">
    <location>
        <position position="9"/>
    </location>
    <ligand>
        <name>Mg(2+)</name>
        <dbReference type="ChEBI" id="CHEBI:18420"/>
    </ligand>
</feature>
<dbReference type="AlphaFoldDB" id="A0A2Z4UCB5"/>
<dbReference type="SUPFAM" id="SSF56672">
    <property type="entry name" value="DNA/RNA polymerases"/>
    <property type="match status" value="1"/>
</dbReference>
<gene>
    <name evidence="6" type="primary">dinB</name>
    <name evidence="9" type="ORF">DQQ01_11760</name>
</gene>
<keyword evidence="3 6" id="KW-0548">Nucleotidyltransferase</keyword>
<dbReference type="KEGG" id="blau:DQQ01_11760"/>
<dbReference type="Gene3D" id="3.30.1490.100">
    <property type="entry name" value="DNA polymerase, Y-family, little finger domain"/>
    <property type="match status" value="1"/>
</dbReference>
<dbReference type="Proteomes" id="UP000250003">
    <property type="component" value="Chromosome"/>
</dbReference>
<feature type="compositionally biased region" description="Basic and acidic residues" evidence="7">
    <location>
        <begin position="407"/>
        <end position="424"/>
    </location>
</feature>
<feature type="binding site" evidence="6">
    <location>
        <position position="112"/>
    </location>
    <ligand>
        <name>Mg(2+)</name>
        <dbReference type="ChEBI" id="CHEBI:18420"/>
    </ligand>
</feature>
<dbReference type="Gene3D" id="3.30.70.270">
    <property type="match status" value="1"/>
</dbReference>
<evidence type="ECO:0000256" key="7">
    <source>
        <dbReference type="SAM" id="MobiDB-lite"/>
    </source>
</evidence>
<dbReference type="Pfam" id="PF00817">
    <property type="entry name" value="IMS"/>
    <property type="match status" value="1"/>
</dbReference>
<organism evidence="9 10">
    <name type="scientific">Blautia argi</name>
    <dbReference type="NCBI Taxonomy" id="1912897"/>
    <lineage>
        <taxon>Bacteria</taxon>
        <taxon>Bacillati</taxon>
        <taxon>Bacillota</taxon>
        <taxon>Clostridia</taxon>
        <taxon>Lachnospirales</taxon>
        <taxon>Lachnospiraceae</taxon>
        <taxon>Blautia</taxon>
    </lineage>
</organism>
<evidence type="ECO:0000256" key="3">
    <source>
        <dbReference type="ARBA" id="ARBA00022695"/>
    </source>
</evidence>
<feature type="site" description="Substrate discrimination" evidence="6">
    <location>
        <position position="14"/>
    </location>
</feature>
<dbReference type="RefSeq" id="WP_111920196.1">
    <property type="nucleotide sequence ID" value="NZ_CP030280.1"/>
</dbReference>
<dbReference type="SUPFAM" id="SSF100879">
    <property type="entry name" value="Lesion bypass DNA polymerase (Y-family), little finger domain"/>
    <property type="match status" value="1"/>
</dbReference>
<dbReference type="OrthoDB" id="9808813at2"/>
<dbReference type="InterPro" id="IPR050116">
    <property type="entry name" value="DNA_polymerase-Y"/>
</dbReference>
<dbReference type="PANTHER" id="PTHR11076">
    <property type="entry name" value="DNA REPAIR POLYMERASE UMUC / TRANSFERASE FAMILY MEMBER"/>
    <property type="match status" value="1"/>
</dbReference>
<keyword evidence="6" id="KW-0808">Transferase</keyword>
<comment type="subunit">
    <text evidence="6">Monomer.</text>
</comment>
<keyword evidence="6" id="KW-0479">Metal-binding</keyword>
<keyword evidence="6" id="KW-0963">Cytoplasm</keyword>
<sequence>MGTVIFHVDVNSAFLSWEAVYRLREQQGTVDLREIPSAVGGDKSKRRGIILAKSLSAKAFGVRTGEPLTDALRKCPGLTVVPAHHAMYRQYSQKFMEILREYSPDVEQYSIDEAFMDMSGMDTLIGEPVAFAHKLKNRISRELGFTVNIGISDKKYLAKMASDFEKPDKVHTLFQKDIEKKMWPLPVSNLLFVGHATEQILKKLGIYTIGELANTDVEVLRHHLKKQGESIWNFANGRDSSLVESEVQENKGYSNSTTVASDVTEESTAKMVLLSLCETVSSRLRKDGIKAEVVSVSIRNFEMQTVSHQCVMQAPTNLTEEIYHAVCRLFDELWDGAPIRLLGVHTSRVSREEKGRQLSLFDTTDYEKMEKMDQAVDQIRKKFGSNAIMRASFLDNSRVENMAGGHPDGRQVDLKTLRGKQKNE</sequence>
<keyword evidence="6" id="KW-0235">DNA replication</keyword>
<keyword evidence="2 6" id="KW-0515">Mutator protein</keyword>
<evidence type="ECO:0000259" key="8">
    <source>
        <dbReference type="PROSITE" id="PS50173"/>
    </source>
</evidence>
<comment type="cofactor">
    <cofactor evidence="6">
        <name>Mg(2+)</name>
        <dbReference type="ChEBI" id="CHEBI:18420"/>
    </cofactor>
    <text evidence="6">Binds 2 magnesium ions per subunit.</text>
</comment>
<dbReference type="PANTHER" id="PTHR11076:SF35">
    <property type="entry name" value="DNA REPAIR PROTEIN HOMOLOG YOBH"/>
    <property type="match status" value="1"/>
</dbReference>
<evidence type="ECO:0000256" key="5">
    <source>
        <dbReference type="ARBA" id="ARBA00022932"/>
    </source>
</evidence>
<dbReference type="GO" id="GO:0000287">
    <property type="term" value="F:magnesium ion binding"/>
    <property type="evidence" value="ECO:0007669"/>
    <property type="project" value="UniProtKB-UniRule"/>
</dbReference>
<comment type="similarity">
    <text evidence="1 6">Belongs to the DNA polymerase type-Y family.</text>
</comment>
<feature type="region of interest" description="Disordered" evidence="7">
    <location>
        <begin position="401"/>
        <end position="424"/>
    </location>
</feature>
<dbReference type="GO" id="GO:0009432">
    <property type="term" value="P:SOS response"/>
    <property type="evidence" value="ECO:0007669"/>
    <property type="project" value="TreeGrafter"/>
</dbReference>
<dbReference type="Gene3D" id="1.10.150.20">
    <property type="entry name" value="5' to 3' exonuclease, C-terminal subdomain"/>
    <property type="match status" value="1"/>
</dbReference>
<dbReference type="GO" id="GO:0003684">
    <property type="term" value="F:damaged DNA binding"/>
    <property type="evidence" value="ECO:0007669"/>
    <property type="project" value="InterPro"/>
</dbReference>
<dbReference type="GO" id="GO:0006281">
    <property type="term" value="P:DNA repair"/>
    <property type="evidence" value="ECO:0007669"/>
    <property type="project" value="UniProtKB-UniRule"/>
</dbReference>
<comment type="catalytic activity">
    <reaction evidence="6">
        <text>DNA(n) + a 2'-deoxyribonucleoside 5'-triphosphate = DNA(n+1) + diphosphate</text>
        <dbReference type="Rhea" id="RHEA:22508"/>
        <dbReference type="Rhea" id="RHEA-COMP:17339"/>
        <dbReference type="Rhea" id="RHEA-COMP:17340"/>
        <dbReference type="ChEBI" id="CHEBI:33019"/>
        <dbReference type="ChEBI" id="CHEBI:61560"/>
        <dbReference type="ChEBI" id="CHEBI:173112"/>
        <dbReference type="EC" id="2.7.7.7"/>
    </reaction>
</comment>
<dbReference type="Pfam" id="PF11799">
    <property type="entry name" value="IMS_C"/>
    <property type="match status" value="1"/>
</dbReference>
<dbReference type="GO" id="GO:0003887">
    <property type="term" value="F:DNA-directed DNA polymerase activity"/>
    <property type="evidence" value="ECO:0007669"/>
    <property type="project" value="UniProtKB-UniRule"/>
</dbReference>
<evidence type="ECO:0000256" key="2">
    <source>
        <dbReference type="ARBA" id="ARBA00022457"/>
    </source>
</evidence>
<keyword evidence="6" id="KW-0238">DNA-binding</keyword>
<keyword evidence="6" id="KW-0460">Magnesium</keyword>
<keyword evidence="4 6" id="KW-0227">DNA damage</keyword>
<feature type="active site" evidence="6">
    <location>
        <position position="113"/>
    </location>
</feature>
<evidence type="ECO:0000256" key="1">
    <source>
        <dbReference type="ARBA" id="ARBA00010945"/>
    </source>
</evidence>
<evidence type="ECO:0000256" key="4">
    <source>
        <dbReference type="ARBA" id="ARBA00022763"/>
    </source>
</evidence>
<protein>
    <recommendedName>
        <fullName evidence="6">DNA polymerase IV</fullName>
        <shortName evidence="6">Pol IV</shortName>
        <ecNumber evidence="6">2.7.7.7</ecNumber>
    </recommendedName>
</protein>
<accession>A0A2Z4UCB5</accession>
<dbReference type="InterPro" id="IPR017961">
    <property type="entry name" value="DNA_pol_Y-fam_little_finger"/>
</dbReference>
<dbReference type="InterPro" id="IPR043502">
    <property type="entry name" value="DNA/RNA_pol_sf"/>
</dbReference>
<dbReference type="CDD" id="cd03586">
    <property type="entry name" value="PolY_Pol_IV_kappa"/>
    <property type="match status" value="1"/>
</dbReference>
<dbReference type="EC" id="2.7.7.7" evidence="6"/>
<proteinExistence type="inferred from homology"/>
<dbReference type="InterPro" id="IPR043128">
    <property type="entry name" value="Rev_trsase/Diguanyl_cyclase"/>
</dbReference>